<dbReference type="GO" id="GO:0015658">
    <property type="term" value="F:branched-chain amino acid transmembrane transporter activity"/>
    <property type="evidence" value="ECO:0007669"/>
    <property type="project" value="InterPro"/>
</dbReference>
<proteinExistence type="predicted"/>
<evidence type="ECO:0000256" key="5">
    <source>
        <dbReference type="ARBA" id="ARBA00023136"/>
    </source>
</evidence>
<dbReference type="PANTHER" id="PTHR30482:SF10">
    <property type="entry name" value="HIGH-AFFINITY BRANCHED-CHAIN AMINO ACID TRANSPORT PROTEIN BRAE"/>
    <property type="match status" value="1"/>
</dbReference>
<evidence type="ECO:0000256" key="2">
    <source>
        <dbReference type="ARBA" id="ARBA00022475"/>
    </source>
</evidence>
<dbReference type="InterPro" id="IPR043428">
    <property type="entry name" value="LivM-like"/>
</dbReference>
<feature type="transmembrane region" description="Helical" evidence="6">
    <location>
        <begin position="115"/>
        <end position="131"/>
    </location>
</feature>
<evidence type="ECO:0000313" key="7">
    <source>
        <dbReference type="EMBL" id="GAF94261.1"/>
    </source>
</evidence>
<evidence type="ECO:0000256" key="6">
    <source>
        <dbReference type="SAM" id="Phobius"/>
    </source>
</evidence>
<comment type="caution">
    <text evidence="7">The sequence shown here is derived from an EMBL/GenBank/DDBJ whole genome shotgun (WGS) entry which is preliminary data.</text>
</comment>
<evidence type="ECO:0000256" key="3">
    <source>
        <dbReference type="ARBA" id="ARBA00022692"/>
    </source>
</evidence>
<organism evidence="7">
    <name type="scientific">marine sediment metagenome</name>
    <dbReference type="NCBI Taxonomy" id="412755"/>
    <lineage>
        <taxon>unclassified sequences</taxon>
        <taxon>metagenomes</taxon>
        <taxon>ecological metagenomes</taxon>
    </lineage>
</organism>
<feature type="transmembrane region" description="Helical" evidence="6">
    <location>
        <begin position="37"/>
        <end position="57"/>
    </location>
</feature>
<keyword evidence="2" id="KW-1003">Cell membrane</keyword>
<feature type="transmembrane region" description="Helical" evidence="6">
    <location>
        <begin position="64"/>
        <end position="83"/>
    </location>
</feature>
<evidence type="ECO:0000256" key="1">
    <source>
        <dbReference type="ARBA" id="ARBA00004651"/>
    </source>
</evidence>
<keyword evidence="3 6" id="KW-0812">Transmembrane</keyword>
<dbReference type="CDD" id="cd06581">
    <property type="entry name" value="TM_PBP1_LivM_like"/>
    <property type="match status" value="1"/>
</dbReference>
<protein>
    <recommendedName>
        <fullName evidence="8">Branched-chain amino acid ABC transporter permease</fullName>
    </recommendedName>
</protein>
<evidence type="ECO:0000256" key="4">
    <source>
        <dbReference type="ARBA" id="ARBA00022989"/>
    </source>
</evidence>
<feature type="transmembrane region" description="Helical" evidence="6">
    <location>
        <begin position="165"/>
        <end position="188"/>
    </location>
</feature>
<accession>X0U4H1</accession>
<feature type="transmembrane region" description="Helical" evidence="6">
    <location>
        <begin position="200"/>
        <end position="228"/>
    </location>
</feature>
<dbReference type="Pfam" id="PF02653">
    <property type="entry name" value="BPD_transp_2"/>
    <property type="match status" value="1"/>
</dbReference>
<name>X0U4H1_9ZZZZ</name>
<dbReference type="GO" id="GO:0005886">
    <property type="term" value="C:plasma membrane"/>
    <property type="evidence" value="ECO:0007669"/>
    <property type="project" value="UniProtKB-SubCell"/>
</dbReference>
<feature type="transmembrane region" description="Helical" evidence="6">
    <location>
        <begin position="12"/>
        <end position="31"/>
    </location>
</feature>
<gene>
    <name evidence="7" type="ORF">S01H1_19438</name>
</gene>
<dbReference type="InterPro" id="IPR001851">
    <property type="entry name" value="ABC_transp_permease"/>
</dbReference>
<feature type="transmembrane region" description="Helical" evidence="6">
    <location>
        <begin position="240"/>
        <end position="264"/>
    </location>
</feature>
<dbReference type="PANTHER" id="PTHR30482">
    <property type="entry name" value="HIGH-AFFINITY BRANCHED-CHAIN AMINO ACID TRANSPORT SYSTEM PERMEASE"/>
    <property type="match status" value="1"/>
</dbReference>
<sequence length="274" mass="30126">LNLIIGYTGQVSLGHAAFYGVGAYTAAILSVRYNSPFFLNLFAAAAVAGVFGVLLGLPTIRLAGHYLGITSLTFGIIVEQIFVNWISLTRGPMGITDIRPPRIGFLDFEFTEKRHYYYLILVIVLIVLFLFRRLVSYRTGRAFAAIRENEISAKAMGIHTTYHKILAFTIAGMIAGVGGCFYAQYMLFVSPDSFAFLESIHILALTIIGGTGNILGSLIGGLFLTLLPEYMRVLEEAREVIYGAMLLLIIMFMPKGISGLLIGLKERYTSKSEP</sequence>
<feature type="non-terminal residue" evidence="7">
    <location>
        <position position="1"/>
    </location>
</feature>
<keyword evidence="5 6" id="KW-0472">Membrane</keyword>
<dbReference type="EMBL" id="BARS01010500">
    <property type="protein sequence ID" value="GAF94261.1"/>
    <property type="molecule type" value="Genomic_DNA"/>
</dbReference>
<comment type="subcellular location">
    <subcellularLocation>
        <location evidence="1">Cell membrane</location>
        <topology evidence="1">Multi-pass membrane protein</topology>
    </subcellularLocation>
</comment>
<keyword evidence="4 6" id="KW-1133">Transmembrane helix</keyword>
<dbReference type="AlphaFoldDB" id="X0U4H1"/>
<reference evidence="7" key="1">
    <citation type="journal article" date="2014" name="Front. Microbiol.">
        <title>High frequency of phylogenetically diverse reductive dehalogenase-homologous genes in deep subseafloor sedimentary metagenomes.</title>
        <authorList>
            <person name="Kawai M."/>
            <person name="Futagami T."/>
            <person name="Toyoda A."/>
            <person name="Takaki Y."/>
            <person name="Nishi S."/>
            <person name="Hori S."/>
            <person name="Arai W."/>
            <person name="Tsubouchi T."/>
            <person name="Morono Y."/>
            <person name="Uchiyama I."/>
            <person name="Ito T."/>
            <person name="Fujiyama A."/>
            <person name="Inagaki F."/>
            <person name="Takami H."/>
        </authorList>
    </citation>
    <scope>NUCLEOTIDE SEQUENCE</scope>
    <source>
        <strain evidence="7">Expedition CK06-06</strain>
    </source>
</reference>
<evidence type="ECO:0008006" key="8">
    <source>
        <dbReference type="Google" id="ProtNLM"/>
    </source>
</evidence>